<reference evidence="2" key="3">
    <citation type="submission" date="2016-05" db="EMBL/GenBank/DDBJ databases">
        <authorList>
            <person name="Lavstsen T."/>
            <person name="Jespersen J.S."/>
        </authorList>
    </citation>
    <scope>NUCLEOTIDE SEQUENCE [LARGE SCALE GENOMIC DNA]</scope>
    <source>
        <strain evidence="2">U25</strain>
    </source>
</reference>
<evidence type="ECO:0000313" key="3">
    <source>
        <dbReference type="Proteomes" id="UP000030944"/>
    </source>
</evidence>
<dbReference type="HOGENOM" id="CLU_2257232_0_0_2"/>
<dbReference type="RefSeq" id="WP_048104838.1">
    <property type="nucleotide sequence ID" value="NZ_CP007026.1"/>
</dbReference>
<evidence type="ECO:0000313" key="4">
    <source>
        <dbReference type="Proteomes" id="UP000241022"/>
    </source>
</evidence>
<dbReference type="KEGG" id="nbv:T478_0452"/>
<name>A0A0A7V3S2_9ARCH</name>
<keyword evidence="4" id="KW-1185">Reference proteome</keyword>
<reference evidence="2 4" key="4">
    <citation type="submission" date="2018-04" db="EMBL/GenBank/DDBJ databases">
        <title>Transcriptomics of ammonia oxidizing archaea.</title>
        <authorList>
            <person name="Carini P."/>
        </authorList>
    </citation>
    <scope>NUCLEOTIDE SEQUENCE [LARGE SCALE GENOMIC DNA]</scope>
    <source>
        <strain evidence="2 4">U25</strain>
    </source>
</reference>
<gene>
    <name evidence="2" type="ORF">A7X95_00075</name>
    <name evidence="1" type="ORF">T478_0452</name>
</gene>
<evidence type="ECO:0000313" key="1">
    <source>
        <dbReference type="EMBL" id="AJA92851.1"/>
    </source>
</evidence>
<accession>A0A0A7V3S2</accession>
<dbReference type="Proteomes" id="UP000241022">
    <property type="component" value="Unassembled WGS sequence"/>
</dbReference>
<protein>
    <submittedName>
        <fullName evidence="1">Uncharacterized protein</fullName>
    </submittedName>
</protein>
<reference evidence="4" key="2">
    <citation type="submission" date="2016-05" db="EMBL/GenBank/DDBJ databases">
        <authorList>
            <person name="Dupont C."/>
            <person name="Santoro A."/>
        </authorList>
    </citation>
    <scope>NUCLEOTIDE SEQUENCE [LARGE SCALE GENOMIC DNA]</scope>
    <source>
        <strain evidence="4">U25</strain>
    </source>
</reference>
<evidence type="ECO:0000313" key="2">
    <source>
        <dbReference type="EMBL" id="PTL87729.1"/>
    </source>
</evidence>
<dbReference type="OrthoDB" id="6947at2157"/>
<proteinExistence type="predicted"/>
<sequence>MEFHPSKIPISKTFDVKDEKQATEAAHEMVMIGFEKEDKGFKVLMSKENEKIAKRIGYTVTTTVTYALRKTKQERDVRYWTFHEDKDNYAIVFVSSKVLEKLDFSW</sequence>
<dbReference type="EMBL" id="LXWN01000001">
    <property type="protein sequence ID" value="PTL87729.1"/>
    <property type="molecule type" value="Genomic_DNA"/>
</dbReference>
<dbReference type="AlphaFoldDB" id="A0A0A7V3S2"/>
<dbReference type="EMBL" id="CP007026">
    <property type="protein sequence ID" value="AJA92851.1"/>
    <property type="molecule type" value="Genomic_DNA"/>
</dbReference>
<organism evidence="1 3">
    <name type="scientific">Candidatus Nitrosopelagicus brevis</name>
    <dbReference type="NCBI Taxonomy" id="1410606"/>
    <lineage>
        <taxon>Archaea</taxon>
        <taxon>Nitrososphaerota</taxon>
    </lineage>
</organism>
<reference evidence="1 3" key="1">
    <citation type="journal article" date="2015" name="Proc. Natl. Acad. Sci. U.S.A.">
        <title>Genomic and proteomic characterization of "Candidatus Nitrosopelagicus brevis": An ammonia-oxidizing archaeon from the open ocean.</title>
        <authorList>
            <person name="Santoro A.E."/>
            <person name="Dupont C.L."/>
            <person name="Richter R.A."/>
            <person name="Craig M.T."/>
            <person name="Carini P."/>
            <person name="McIlvin M.R."/>
            <person name="Yang Y."/>
            <person name="Orsi W.D."/>
            <person name="Moran D.M."/>
            <person name="Saito M.A."/>
        </authorList>
    </citation>
    <scope>NUCLEOTIDE SEQUENCE [LARGE SCALE GENOMIC DNA]</scope>
    <source>
        <strain evidence="1">CN25</strain>
        <strain evidence="3">V2</strain>
    </source>
</reference>
<dbReference type="GeneID" id="24816347"/>
<dbReference type="Proteomes" id="UP000030944">
    <property type="component" value="Chromosome"/>
</dbReference>